<evidence type="ECO:0000256" key="9">
    <source>
        <dbReference type="SAM" id="MobiDB-lite"/>
    </source>
</evidence>
<reference evidence="12" key="1">
    <citation type="submission" date="2014-01" db="EMBL/GenBank/DDBJ databases">
        <title>The genome of the white-rot fungus Pycnoporus cinnabarinus: a basidiomycete model with a versatile arsenal for lignocellulosic biomass breakdown.</title>
        <authorList>
            <person name="Levasseur A."/>
            <person name="Lomascolo A."/>
            <person name="Ruiz-Duenas F.J."/>
            <person name="Uzan E."/>
            <person name="Piumi F."/>
            <person name="Kues U."/>
            <person name="Ram A.F.J."/>
            <person name="Murat C."/>
            <person name="Haon M."/>
            <person name="Benoit I."/>
            <person name="Arfi Y."/>
            <person name="Chevret D."/>
            <person name="Drula E."/>
            <person name="Kwon M.J."/>
            <person name="Gouret P."/>
            <person name="Lesage-Meessen L."/>
            <person name="Lombard V."/>
            <person name="Mariette J."/>
            <person name="Noirot C."/>
            <person name="Park J."/>
            <person name="Patyshakuliyeva A."/>
            <person name="Wieneger R.A.B."/>
            <person name="Wosten H.A.B."/>
            <person name="Martin F."/>
            <person name="Coutinho P.M."/>
            <person name="de Vries R."/>
            <person name="Martinez A.T."/>
            <person name="Klopp C."/>
            <person name="Pontarotti P."/>
            <person name="Henrissat B."/>
            <person name="Record E."/>
        </authorList>
    </citation>
    <scope>NUCLEOTIDE SEQUENCE [LARGE SCALE GENOMIC DNA]</scope>
    <source>
        <strain evidence="12">BRFM137</strain>
    </source>
</reference>
<evidence type="ECO:0000256" key="7">
    <source>
        <dbReference type="ARBA" id="ARBA00022840"/>
    </source>
</evidence>
<dbReference type="GO" id="GO:0005634">
    <property type="term" value="C:nucleus"/>
    <property type="evidence" value="ECO:0007669"/>
    <property type="project" value="TreeGrafter"/>
</dbReference>
<keyword evidence="13" id="KW-1185">Reference proteome</keyword>
<dbReference type="InterPro" id="IPR057573">
    <property type="entry name" value="NOL9_N"/>
</dbReference>
<evidence type="ECO:0000256" key="2">
    <source>
        <dbReference type="ARBA" id="ARBA00018706"/>
    </source>
</evidence>
<comment type="caution">
    <text evidence="12">The sequence shown here is derived from an EMBL/GenBank/DDBJ whole genome shotgun (WGS) entry which is preliminary data.</text>
</comment>
<dbReference type="Pfam" id="PF24419">
    <property type="entry name" value="Cupin_NOL9"/>
    <property type="match status" value="1"/>
</dbReference>
<protein>
    <recommendedName>
        <fullName evidence="3">Polynucleotide 5'-hydroxyl-kinase GRC3</fullName>
    </recommendedName>
    <alternativeName>
        <fullName evidence="8">Polynucleotide 5'-hydroxyl-kinase NOL9</fullName>
    </alternativeName>
    <alternativeName>
        <fullName evidence="2">Polynucleotide 5'-hydroxyl-kinase grc3</fullName>
    </alternativeName>
</protein>
<keyword evidence="7" id="KW-0067">ATP-binding</keyword>
<dbReference type="GO" id="GO:0005524">
    <property type="term" value="F:ATP binding"/>
    <property type="evidence" value="ECO:0007669"/>
    <property type="project" value="UniProtKB-KW"/>
</dbReference>
<organism evidence="12 13">
    <name type="scientific">Pycnoporus cinnabarinus</name>
    <name type="common">Cinnabar-red polypore</name>
    <name type="synonym">Trametes cinnabarina</name>
    <dbReference type="NCBI Taxonomy" id="5643"/>
    <lineage>
        <taxon>Eukaryota</taxon>
        <taxon>Fungi</taxon>
        <taxon>Dikarya</taxon>
        <taxon>Basidiomycota</taxon>
        <taxon>Agaricomycotina</taxon>
        <taxon>Agaricomycetes</taxon>
        <taxon>Polyporales</taxon>
        <taxon>Polyporaceae</taxon>
        <taxon>Trametes</taxon>
    </lineage>
</organism>
<dbReference type="InterPro" id="IPR045116">
    <property type="entry name" value="Clp1/Grc3"/>
</dbReference>
<feature type="compositionally biased region" description="Low complexity" evidence="9">
    <location>
        <begin position="113"/>
        <end position="122"/>
    </location>
</feature>
<dbReference type="PANTHER" id="PTHR12755">
    <property type="entry name" value="CLEAVAGE/POLYADENYLATION FACTOR IA SUBUNIT CLP1P"/>
    <property type="match status" value="1"/>
</dbReference>
<comment type="similarity">
    <text evidence="1">Belongs to the Clp1 family. NOL9/GRC3 subfamily.</text>
</comment>
<dbReference type="Proteomes" id="UP000029665">
    <property type="component" value="Unassembled WGS sequence"/>
</dbReference>
<feature type="domain" description="NOL9 N-terminal" evidence="11">
    <location>
        <begin position="202"/>
        <end position="279"/>
    </location>
</feature>
<evidence type="ECO:0000256" key="1">
    <source>
        <dbReference type="ARBA" id="ARBA00011003"/>
    </source>
</evidence>
<dbReference type="OMA" id="PEFAPMG"/>
<evidence type="ECO:0000259" key="11">
    <source>
        <dbReference type="Pfam" id="PF24419"/>
    </source>
</evidence>
<sequence>MLSAVAARKARLAQNQGQPAPQGTSKPASAPSPPASEPAPRKNSTPAKPTSSAQKPPSKRKPSAPAINPPKQKKPKSQHRKGAQEHSGRYFAQQDVFKAQDDVIVVDNDDNESSVATSSASSGDELPPTRTGGKRAWSPSAPLADSSDEDEDDEADEHVSLDVPQPHVPSSADAPKVLSTFQPAPDQNVFRLPSLGSSSQPKRTVLLLKASETVALLGVYSLTVLRGAVSFAGVSLRASTTAYPVFSPRSSPLPVIQCLRSAPSQDSALPLPALAAHIAEAVSHCDAAIMLQEMHTGIEGLGRICRTFDGFFAPSRWHRNQLMFDLGLDGVYFLPFHTPDITPLITPPGWTVAADTAVPERHQRAAIERHVYLVKGPKNAGKSTFARLVLNRLLCKYRRVAYLECDLGQSEFAPGGMVSLNIVEQPIFGPPFSHPTIPFAAHYIGATSPRSSPSHYLDCIQALIQQYELDVQNAPLDDEQAEDEHGRIVSSIPLVVNTMGWTKGLGADIARKVEDIVGPTAVFSLAGAGIEDDPSYAVSAASTSGHGAPRVHVIESVPPSPGASHHTAADHRNIAILSYFHAVFPPEPPLSPYASPIATSWSTALPLCAQPPYEVDWQAALDKLVLTGAGMEDVVPEEVPTALNCAVVGLVSCQPGTLDTKAPADGPSSLRLPYEQGAAPPLPSVSRCVGLALVRAISPSPKTVLQLLTPVPPHLLDPARVLVMGELQLPVWGMLDYRTLDGGGDVAGYERGKVPYLRWGKGEGAGGERRRVRRNLMRKGQM</sequence>
<dbReference type="Pfam" id="PF16575">
    <property type="entry name" value="CLP1_P"/>
    <property type="match status" value="1"/>
</dbReference>
<feature type="compositionally biased region" description="Low complexity" evidence="9">
    <location>
        <begin position="136"/>
        <end position="145"/>
    </location>
</feature>
<dbReference type="PANTHER" id="PTHR12755:SF3">
    <property type="entry name" value="POLYNUCLEOTIDE 5'-HYDROXYL-KINASE NOL9"/>
    <property type="match status" value="1"/>
</dbReference>
<dbReference type="InterPro" id="IPR032319">
    <property type="entry name" value="CLP1_P"/>
</dbReference>
<dbReference type="GO" id="GO:0051731">
    <property type="term" value="F:polynucleotide 5'-hydroxyl-kinase activity"/>
    <property type="evidence" value="ECO:0007669"/>
    <property type="project" value="InterPro"/>
</dbReference>
<name>A0A060S7J8_PYCCI</name>
<dbReference type="SUPFAM" id="SSF52540">
    <property type="entry name" value="P-loop containing nucleoside triphosphate hydrolases"/>
    <property type="match status" value="1"/>
</dbReference>
<evidence type="ECO:0000256" key="4">
    <source>
        <dbReference type="ARBA" id="ARBA00022679"/>
    </source>
</evidence>
<accession>A0A060S7J8</accession>
<evidence type="ECO:0000256" key="3">
    <source>
        <dbReference type="ARBA" id="ARBA00019824"/>
    </source>
</evidence>
<dbReference type="GO" id="GO:0000448">
    <property type="term" value="P:cleavage in ITS2 between 5.8S rRNA and LSU-rRNA of tricistronic rRNA transcript (SSU-rRNA, 5.8S rRNA, LSU-rRNA)"/>
    <property type="evidence" value="ECO:0007669"/>
    <property type="project" value="TreeGrafter"/>
</dbReference>
<dbReference type="Gene3D" id="3.40.50.300">
    <property type="entry name" value="P-loop containing nucleotide triphosphate hydrolases"/>
    <property type="match status" value="1"/>
</dbReference>
<evidence type="ECO:0000256" key="6">
    <source>
        <dbReference type="ARBA" id="ARBA00022777"/>
    </source>
</evidence>
<dbReference type="HOGENOM" id="CLU_010345_0_0_1"/>
<dbReference type="STRING" id="5643.A0A060S7J8"/>
<dbReference type="InterPro" id="IPR027417">
    <property type="entry name" value="P-loop_NTPase"/>
</dbReference>
<dbReference type="OrthoDB" id="2405412at2759"/>
<keyword evidence="4" id="KW-0808">Transferase</keyword>
<feature type="region of interest" description="Disordered" evidence="9">
    <location>
        <begin position="1"/>
        <end position="173"/>
    </location>
</feature>
<keyword evidence="6" id="KW-0418">Kinase</keyword>
<feature type="domain" description="Clp1 P-loop" evidence="10">
    <location>
        <begin position="376"/>
        <end position="581"/>
    </location>
</feature>
<dbReference type="AlphaFoldDB" id="A0A060S7J8"/>
<dbReference type="EMBL" id="CCBP010000075">
    <property type="protein sequence ID" value="CDO70310.1"/>
    <property type="molecule type" value="Genomic_DNA"/>
</dbReference>
<evidence type="ECO:0000259" key="10">
    <source>
        <dbReference type="Pfam" id="PF16575"/>
    </source>
</evidence>
<evidence type="ECO:0000256" key="8">
    <source>
        <dbReference type="ARBA" id="ARBA00071212"/>
    </source>
</evidence>
<proteinExistence type="inferred from homology"/>
<feature type="compositionally biased region" description="Basic residues" evidence="9">
    <location>
        <begin position="71"/>
        <end position="81"/>
    </location>
</feature>
<evidence type="ECO:0000313" key="12">
    <source>
        <dbReference type="EMBL" id="CDO70310.1"/>
    </source>
</evidence>
<evidence type="ECO:0000313" key="13">
    <source>
        <dbReference type="Proteomes" id="UP000029665"/>
    </source>
</evidence>
<feature type="compositionally biased region" description="Polar residues" evidence="9">
    <location>
        <begin position="13"/>
        <end position="24"/>
    </location>
</feature>
<gene>
    <name evidence="12" type="ORF">BN946_scf184370.g11</name>
</gene>
<feature type="compositionally biased region" description="Acidic residues" evidence="9">
    <location>
        <begin position="146"/>
        <end position="156"/>
    </location>
</feature>
<evidence type="ECO:0000256" key="5">
    <source>
        <dbReference type="ARBA" id="ARBA00022741"/>
    </source>
</evidence>
<keyword evidence="5" id="KW-0547">Nucleotide-binding</keyword>